<sequence>MAQIHQSPHGMHPGGRTHLIDTARVPGAHSKLLCQPYSRVMEVYTPAGRKHDHGHGTHPLVGLQGRSIIQPPYVISWTLSCCFLFSRSVSRQRRKFSSVSSALRLTVILSLLLHTSRPVNATRKPRG</sequence>
<evidence type="ECO:0000313" key="1">
    <source>
        <dbReference type="Ensembl" id="ENSPCLP00000015781.1"/>
    </source>
</evidence>
<dbReference type="AlphaFoldDB" id="A0A669QNR5"/>
<reference evidence="1" key="1">
    <citation type="submission" date="2025-08" db="UniProtKB">
        <authorList>
            <consortium name="Ensembl"/>
        </authorList>
    </citation>
    <scope>IDENTIFICATION</scope>
</reference>
<evidence type="ECO:0000313" key="2">
    <source>
        <dbReference type="Proteomes" id="UP000472261"/>
    </source>
</evidence>
<name>A0A669QNR5_PHACC</name>
<proteinExistence type="predicted"/>
<reference evidence="1" key="2">
    <citation type="submission" date="2025-09" db="UniProtKB">
        <authorList>
            <consortium name="Ensembl"/>
        </authorList>
    </citation>
    <scope>IDENTIFICATION</scope>
</reference>
<dbReference type="Proteomes" id="UP000472261">
    <property type="component" value="Unplaced"/>
</dbReference>
<accession>A0A669QNR5</accession>
<protein>
    <submittedName>
        <fullName evidence="1">Uncharacterized protein</fullName>
    </submittedName>
</protein>
<keyword evidence="2" id="KW-1185">Reference proteome</keyword>
<organism evidence="1 2">
    <name type="scientific">Phasianus colchicus</name>
    <name type="common">Common pheasant</name>
    <dbReference type="NCBI Taxonomy" id="9054"/>
    <lineage>
        <taxon>Eukaryota</taxon>
        <taxon>Metazoa</taxon>
        <taxon>Chordata</taxon>
        <taxon>Craniata</taxon>
        <taxon>Vertebrata</taxon>
        <taxon>Euteleostomi</taxon>
        <taxon>Archelosauria</taxon>
        <taxon>Archosauria</taxon>
        <taxon>Dinosauria</taxon>
        <taxon>Saurischia</taxon>
        <taxon>Theropoda</taxon>
        <taxon>Coelurosauria</taxon>
        <taxon>Aves</taxon>
        <taxon>Neognathae</taxon>
        <taxon>Galloanserae</taxon>
        <taxon>Galliformes</taxon>
        <taxon>Phasianidae</taxon>
        <taxon>Phasianinae</taxon>
        <taxon>Phasianus</taxon>
    </lineage>
</organism>
<dbReference type="Ensembl" id="ENSPCLT00000020776.1">
    <property type="protein sequence ID" value="ENSPCLP00000015781.1"/>
    <property type="gene ID" value="ENSPCLG00000012865.1"/>
</dbReference>